<proteinExistence type="predicted"/>
<keyword evidence="2" id="KW-0540">Nuclease</keyword>
<evidence type="ECO:0000259" key="1">
    <source>
        <dbReference type="Pfam" id="PF08722"/>
    </source>
</evidence>
<evidence type="ECO:0000313" key="3">
    <source>
        <dbReference type="Proteomes" id="UP000199054"/>
    </source>
</evidence>
<sequence>MLYLLLARPDVVEVWDQPPPVCYQDTTGRKRSHTFDFLIAVTSGKRIAIAVKPDAIAERQGFRETLQRIRAATPLSFADKVVLITERSYCPSAARNAQKLHDFRRTPDPEADGSIETLVRGLSGPTTIAELVEASGLGGRAFRAAFKAIYAGVLRAIEPGDILPTTRIIPGALQ</sequence>
<dbReference type="STRING" id="34002.SAMN04489859_10807"/>
<keyword evidence="2" id="KW-0255">Endonuclease</keyword>
<dbReference type="Pfam" id="PF08722">
    <property type="entry name" value="Tn7_TnsA-like_N"/>
    <property type="match status" value="1"/>
</dbReference>
<dbReference type="AlphaFoldDB" id="A0A1H8P4I4"/>
<protein>
    <submittedName>
        <fullName evidence="2">TnsA endonuclease N terminal</fullName>
    </submittedName>
</protein>
<gene>
    <name evidence="2" type="ORF">SAMN04489859_10807</name>
</gene>
<organism evidence="2 3">
    <name type="scientific">Paracoccus alcaliphilus</name>
    <dbReference type="NCBI Taxonomy" id="34002"/>
    <lineage>
        <taxon>Bacteria</taxon>
        <taxon>Pseudomonadati</taxon>
        <taxon>Pseudomonadota</taxon>
        <taxon>Alphaproteobacteria</taxon>
        <taxon>Rhodobacterales</taxon>
        <taxon>Paracoccaceae</taxon>
        <taxon>Paracoccus</taxon>
    </lineage>
</organism>
<accession>A0A1H8P4I4</accession>
<dbReference type="RefSeq" id="WP_170851992.1">
    <property type="nucleotide sequence ID" value="NZ_CP067124.1"/>
</dbReference>
<dbReference type="Proteomes" id="UP000199054">
    <property type="component" value="Unassembled WGS sequence"/>
</dbReference>
<feature type="domain" description="TnsA endonuclease N-terminal" evidence="1">
    <location>
        <begin position="9"/>
        <end position="72"/>
    </location>
</feature>
<dbReference type="InterPro" id="IPR014833">
    <property type="entry name" value="TnsA_N"/>
</dbReference>
<keyword evidence="2" id="KW-0378">Hydrolase</keyword>
<reference evidence="2 3" key="1">
    <citation type="submission" date="2016-10" db="EMBL/GenBank/DDBJ databases">
        <authorList>
            <person name="de Groot N.N."/>
        </authorList>
    </citation>
    <scope>NUCLEOTIDE SEQUENCE [LARGE SCALE GENOMIC DNA]</scope>
    <source>
        <strain evidence="2 3">DSM 8512</strain>
    </source>
</reference>
<dbReference type="EMBL" id="FODE01000080">
    <property type="protein sequence ID" value="SEO36830.1"/>
    <property type="molecule type" value="Genomic_DNA"/>
</dbReference>
<name>A0A1H8P4I4_9RHOB</name>
<dbReference type="GO" id="GO:0004519">
    <property type="term" value="F:endonuclease activity"/>
    <property type="evidence" value="ECO:0007669"/>
    <property type="project" value="UniProtKB-KW"/>
</dbReference>
<keyword evidence="3" id="KW-1185">Reference proteome</keyword>
<evidence type="ECO:0000313" key="2">
    <source>
        <dbReference type="EMBL" id="SEO36830.1"/>
    </source>
</evidence>